<dbReference type="SMART" id="SM00490">
    <property type="entry name" value="HELICc"/>
    <property type="match status" value="1"/>
</dbReference>
<dbReference type="GO" id="GO:0005524">
    <property type="term" value="F:ATP binding"/>
    <property type="evidence" value="ECO:0007669"/>
    <property type="project" value="InterPro"/>
</dbReference>
<dbReference type="SUPFAM" id="SSF52540">
    <property type="entry name" value="P-loop containing nucleoside triphosphate hydrolases"/>
    <property type="match status" value="1"/>
</dbReference>
<dbReference type="InterPro" id="IPR036638">
    <property type="entry name" value="HLH_DNA-bd_sf"/>
</dbReference>
<name>A0A498I780_MALDO</name>
<organism evidence="11 12">
    <name type="scientific">Malus domestica</name>
    <name type="common">Apple</name>
    <name type="synonym">Pyrus malus</name>
    <dbReference type="NCBI Taxonomy" id="3750"/>
    <lineage>
        <taxon>Eukaryota</taxon>
        <taxon>Viridiplantae</taxon>
        <taxon>Streptophyta</taxon>
        <taxon>Embryophyta</taxon>
        <taxon>Tracheophyta</taxon>
        <taxon>Spermatophyta</taxon>
        <taxon>Magnoliopsida</taxon>
        <taxon>eudicotyledons</taxon>
        <taxon>Gunneridae</taxon>
        <taxon>Pentapetalae</taxon>
        <taxon>rosids</taxon>
        <taxon>fabids</taxon>
        <taxon>Rosales</taxon>
        <taxon>Rosaceae</taxon>
        <taxon>Amygdaloideae</taxon>
        <taxon>Maleae</taxon>
        <taxon>Malus</taxon>
    </lineage>
</organism>
<dbReference type="InterPro" id="IPR011598">
    <property type="entry name" value="bHLH_dom"/>
</dbReference>
<reference evidence="11 12" key="1">
    <citation type="submission" date="2018-10" db="EMBL/GenBank/DDBJ databases">
        <title>A high-quality apple genome assembly.</title>
        <authorList>
            <person name="Hu J."/>
        </authorList>
    </citation>
    <scope>NUCLEOTIDE SEQUENCE [LARGE SCALE GENOMIC DNA]</scope>
    <source>
        <strain evidence="12">cv. HFTH1</strain>
        <tissue evidence="11">Young leaf</tissue>
    </source>
</reference>
<dbReference type="InterPro" id="IPR038718">
    <property type="entry name" value="SNF2-like_sf"/>
</dbReference>
<dbReference type="Gene3D" id="3.40.50.300">
    <property type="entry name" value="P-loop containing nucleotide triphosphate hydrolases"/>
    <property type="match status" value="1"/>
</dbReference>
<dbReference type="PANTHER" id="PTHR10799">
    <property type="entry name" value="SNF2/RAD54 HELICASE FAMILY"/>
    <property type="match status" value="1"/>
</dbReference>
<dbReference type="GO" id="GO:0046983">
    <property type="term" value="F:protein dimerization activity"/>
    <property type="evidence" value="ECO:0007669"/>
    <property type="project" value="InterPro"/>
</dbReference>
<accession>A0A498I780</accession>
<keyword evidence="3" id="KW-0805">Transcription regulation</keyword>
<feature type="domain" description="Helicase ATP-binding" evidence="9">
    <location>
        <begin position="782"/>
        <end position="856"/>
    </location>
</feature>
<comment type="subcellular location">
    <subcellularLocation>
        <location evidence="1">Nucleus</location>
    </subcellularLocation>
</comment>
<keyword evidence="2" id="KW-0378">Hydrolase</keyword>
<dbReference type="InterPro" id="IPR014001">
    <property type="entry name" value="Helicase_ATP-bd"/>
</dbReference>
<dbReference type="PROSITE" id="PS50888">
    <property type="entry name" value="BHLH"/>
    <property type="match status" value="1"/>
</dbReference>
<evidence type="ECO:0000256" key="5">
    <source>
        <dbReference type="ARBA" id="ARBA00023163"/>
    </source>
</evidence>
<comment type="caution">
    <text evidence="11">The sequence shown here is derived from an EMBL/GenBank/DDBJ whole genome shotgun (WGS) entry which is preliminary data.</text>
</comment>
<dbReference type="Pfam" id="PF00176">
    <property type="entry name" value="SNF2-rel_dom"/>
    <property type="match status" value="1"/>
</dbReference>
<evidence type="ECO:0000259" key="10">
    <source>
        <dbReference type="PROSITE" id="PS51194"/>
    </source>
</evidence>
<dbReference type="PROSITE" id="PS51194">
    <property type="entry name" value="HELICASE_CTER"/>
    <property type="match status" value="1"/>
</dbReference>
<gene>
    <name evidence="11" type="ORF">DVH24_040247</name>
</gene>
<keyword evidence="5" id="KW-0804">Transcription</keyword>
<proteinExistence type="predicted"/>
<protein>
    <recommendedName>
        <fullName evidence="13">BHLH domain-containing protein</fullName>
    </recommendedName>
</protein>
<evidence type="ECO:0000313" key="11">
    <source>
        <dbReference type="EMBL" id="RXH79100.1"/>
    </source>
</evidence>
<feature type="domain" description="BHLH" evidence="8">
    <location>
        <begin position="416"/>
        <end position="465"/>
    </location>
</feature>
<dbReference type="GO" id="GO:0005634">
    <property type="term" value="C:nucleus"/>
    <property type="evidence" value="ECO:0007669"/>
    <property type="project" value="UniProtKB-SubCell"/>
</dbReference>
<feature type="domain" description="Helicase C-terminal" evidence="10">
    <location>
        <begin position="1035"/>
        <end position="1198"/>
    </location>
</feature>
<dbReference type="InterPro" id="IPR045239">
    <property type="entry name" value="bHLH95_bHLH"/>
</dbReference>
<evidence type="ECO:0000256" key="2">
    <source>
        <dbReference type="ARBA" id="ARBA00022801"/>
    </source>
</evidence>
<keyword evidence="6" id="KW-0539">Nucleus</keyword>
<evidence type="ECO:0000256" key="3">
    <source>
        <dbReference type="ARBA" id="ARBA00023015"/>
    </source>
</evidence>
<dbReference type="InterPro" id="IPR001650">
    <property type="entry name" value="Helicase_C-like"/>
</dbReference>
<dbReference type="InterPro" id="IPR049730">
    <property type="entry name" value="SNF2/RAD54-like_C"/>
</dbReference>
<keyword evidence="4" id="KW-0238">DNA-binding</keyword>
<evidence type="ECO:0000256" key="7">
    <source>
        <dbReference type="SAM" id="MobiDB-lite"/>
    </source>
</evidence>
<dbReference type="PROSITE" id="PS51192">
    <property type="entry name" value="HELICASE_ATP_BIND_1"/>
    <property type="match status" value="1"/>
</dbReference>
<feature type="compositionally biased region" description="Polar residues" evidence="7">
    <location>
        <begin position="364"/>
        <end position="383"/>
    </location>
</feature>
<evidence type="ECO:0008006" key="13">
    <source>
        <dbReference type="Google" id="ProtNLM"/>
    </source>
</evidence>
<feature type="region of interest" description="Disordered" evidence="7">
    <location>
        <begin position="29"/>
        <end position="57"/>
    </location>
</feature>
<dbReference type="Proteomes" id="UP000290289">
    <property type="component" value="Chromosome 13"/>
</dbReference>
<dbReference type="Gene3D" id="3.40.50.10810">
    <property type="entry name" value="Tandem AAA-ATPase domain"/>
    <property type="match status" value="2"/>
</dbReference>
<sequence>MAEECGVAISSSSTQLTQQNWWDLVSSTNPWQQQQQQQQLNQKYSNSSNNNCDDVDQDVSISSTSFTNASNHSSLSVDSSRRLLADQRSASSNDDLINGEQVSDNHIWNHVLLSVNANHDLRNNDHGVGENFIDALPSKGLSTHHVMYDEPACDYLKKLDNNSTWEFTNSAASNFNNFEKQINGGFMDNNMNISIENERLTKLSNLVSSWSIAPPEPQLVLNNFPPHQVMDHDHHYSQPNLCHLKPQPFFNDSTSSCNPQMGITNRNSASSLFSCYRSQNMKVDDQNHGHPNGIEYQIGLDNPMAADHHNSKYFNGNGSILPDSYSSCTSTNAARNFADVISFTSRLGNKPLNDLHAPKPCFKSFNSSDHSKKQNLQTSSSARMSGGRGQGIANEGKKKRTDDTSSETVVKKPKQETSTVSSAKMQAPKVKLGDRITALQQIVSPFGKTDTASVLYEAIQYIKFLQEQVHVLLNSPYLKTNSPKDPWAMERKDHKGDTKVDLKSKGLCLVPVSYLVKFSHAKEPMEVYSHSYFNCFVDSTISKRGFDDFEISDEDWEEHSSAFKPSRVLKKSRTPRPPPIESFAFRLASKPQRLSHDDEDSDSDCVEIKHELDDDDFDCVVIKNELEDDDADEVLEARPVNRGRRFMVEDEDSDGDWANIESTSEEEEEEVEELEDDDVVGKALQKCAKISTDLRNELHGSSAPAVSDQYAEVEAAPVRIVNQVPFLTFTELLVDDIIEACRSEVSDFQPILKPYQLVGVNFLLLLYQKGIGGAILADKIGLGKTIQKDDRKILKRWQWSCVLMDEAHALNNKNSYRWKTLMSVRQSANQRLMLTGTPLQNDLHELWSMLEFMMPDLFTTEDVDLKKLLTGEDRDLIGRMKSILGPFILRRLKSDVMQQLVPKIQRVEYVIMDKEQDAAYKEAIEEYRAASRARIAKTSEVNSNSILKVLPWRQISNYFVQFLRRIYSDEDVVPFARKLHPMGAFGLECTLDKVIGELKNYSDYSIHRLLLYYGVSDNKGLLPDKYALLSSKSQALAELLPSLKRAGHRVLIFSERTSMLDVLEWTLDVIGLTYRRLDGSTQVTERQTIVDTFNNDTSIFACLLSTRAGGQGLDLVGADTVAIHDMDFKPQIDQQAEDCCHRIGQVKPVTIYRLVTKGTVDENVYEIAKRKLVLDVAVLESGVEMDNEGDTSTMGDILSKLLLG</sequence>
<dbReference type="AlphaFoldDB" id="A0A498I780"/>
<dbReference type="CDD" id="cd18793">
    <property type="entry name" value="SF2_C_SNF"/>
    <property type="match status" value="1"/>
</dbReference>
<keyword evidence="12" id="KW-1185">Reference proteome</keyword>
<feature type="compositionally biased region" description="Low complexity" evidence="7">
    <location>
        <begin position="29"/>
        <end position="52"/>
    </location>
</feature>
<dbReference type="InterPro" id="IPR027417">
    <property type="entry name" value="P-loop_NTPase"/>
</dbReference>
<dbReference type="CDD" id="cd11393">
    <property type="entry name" value="bHLH_AtbHLH_like"/>
    <property type="match status" value="1"/>
</dbReference>
<evidence type="ECO:0000256" key="1">
    <source>
        <dbReference type="ARBA" id="ARBA00004123"/>
    </source>
</evidence>
<evidence type="ECO:0000259" key="9">
    <source>
        <dbReference type="PROSITE" id="PS51192"/>
    </source>
</evidence>
<dbReference type="Pfam" id="PF00271">
    <property type="entry name" value="Helicase_C"/>
    <property type="match status" value="1"/>
</dbReference>
<evidence type="ECO:0000256" key="6">
    <source>
        <dbReference type="ARBA" id="ARBA00023242"/>
    </source>
</evidence>
<feature type="region of interest" description="Disordered" evidence="7">
    <location>
        <begin position="363"/>
        <end position="427"/>
    </location>
</feature>
<dbReference type="SUPFAM" id="SSF47459">
    <property type="entry name" value="HLH, helix-loop-helix DNA-binding domain"/>
    <property type="match status" value="1"/>
</dbReference>
<evidence type="ECO:0000256" key="4">
    <source>
        <dbReference type="ARBA" id="ARBA00023125"/>
    </source>
</evidence>
<dbReference type="STRING" id="3750.A0A498I780"/>
<dbReference type="GO" id="GO:0016787">
    <property type="term" value="F:hydrolase activity"/>
    <property type="evidence" value="ECO:0007669"/>
    <property type="project" value="UniProtKB-KW"/>
</dbReference>
<dbReference type="GO" id="GO:0003677">
    <property type="term" value="F:DNA binding"/>
    <property type="evidence" value="ECO:0007669"/>
    <property type="project" value="UniProtKB-KW"/>
</dbReference>
<dbReference type="InterPro" id="IPR000330">
    <property type="entry name" value="SNF2_N"/>
</dbReference>
<dbReference type="EMBL" id="RDQH01000339">
    <property type="protein sequence ID" value="RXH79100.1"/>
    <property type="molecule type" value="Genomic_DNA"/>
</dbReference>
<evidence type="ECO:0000259" key="8">
    <source>
        <dbReference type="PROSITE" id="PS50888"/>
    </source>
</evidence>
<evidence type="ECO:0000313" key="12">
    <source>
        <dbReference type="Proteomes" id="UP000290289"/>
    </source>
</evidence>